<name>A0A1M5YDE7_9CLOT</name>
<accession>A0A1M5YDE7</accession>
<keyword evidence="1" id="KW-1133">Transmembrane helix</keyword>
<organism evidence="2 3">
    <name type="scientific">Clostridium collagenovorans DSM 3089</name>
    <dbReference type="NCBI Taxonomy" id="1121306"/>
    <lineage>
        <taxon>Bacteria</taxon>
        <taxon>Bacillati</taxon>
        <taxon>Bacillota</taxon>
        <taxon>Clostridia</taxon>
        <taxon>Eubacteriales</taxon>
        <taxon>Clostridiaceae</taxon>
        <taxon>Clostridium</taxon>
    </lineage>
</organism>
<keyword evidence="1" id="KW-0812">Transmembrane</keyword>
<dbReference type="Proteomes" id="UP000184526">
    <property type="component" value="Unassembled WGS sequence"/>
</dbReference>
<feature type="transmembrane region" description="Helical" evidence="1">
    <location>
        <begin position="26"/>
        <end position="49"/>
    </location>
</feature>
<keyword evidence="3" id="KW-1185">Reference proteome</keyword>
<dbReference type="EMBL" id="FQXP01000013">
    <property type="protein sequence ID" value="SHI09996.1"/>
    <property type="molecule type" value="Genomic_DNA"/>
</dbReference>
<evidence type="ECO:0000313" key="3">
    <source>
        <dbReference type="Proteomes" id="UP000184526"/>
    </source>
</evidence>
<dbReference type="OrthoDB" id="2082016at2"/>
<evidence type="ECO:0008006" key="4">
    <source>
        <dbReference type="Google" id="ProtNLM"/>
    </source>
</evidence>
<dbReference type="AlphaFoldDB" id="A0A1M5YDE7"/>
<dbReference type="RefSeq" id="WP_072832663.1">
    <property type="nucleotide sequence ID" value="NZ_FQXP01000013.1"/>
</dbReference>
<reference evidence="2 3" key="1">
    <citation type="submission" date="2016-11" db="EMBL/GenBank/DDBJ databases">
        <authorList>
            <person name="Jaros S."/>
            <person name="Januszkiewicz K."/>
            <person name="Wedrychowicz H."/>
        </authorList>
    </citation>
    <scope>NUCLEOTIDE SEQUENCE [LARGE SCALE GENOMIC DNA]</scope>
    <source>
        <strain evidence="2 3">DSM 3089</strain>
    </source>
</reference>
<evidence type="ECO:0000256" key="1">
    <source>
        <dbReference type="SAM" id="Phobius"/>
    </source>
</evidence>
<keyword evidence="1" id="KW-0472">Membrane</keyword>
<gene>
    <name evidence="2" type="ORF">SAMN02745196_02845</name>
</gene>
<evidence type="ECO:0000313" key="2">
    <source>
        <dbReference type="EMBL" id="SHI09996.1"/>
    </source>
</evidence>
<sequence length="222" mass="25680">MSDNLKKVKNKDNSNDNNFNKNKDKYIVIGVLSLVMLFVTSFTLTYYLMNNKDYANEDTAMASSHGIEEHYDKISIFYKTKFLANAENSQENSTLDQVIEKQGEDKDKLLAMSKEELKTALEKGDYKLEEVVKNEITLVREFDKYLYAPNKYIIGIKDGYVAVLKTKEDNEAYVEDEKTDVTDISTKNLPVADLEFLKRGNKMYEFNTKDEALNYIKALFRS</sequence>
<protein>
    <recommendedName>
        <fullName evidence="4">Bypass of forespore C C-terminal domain-containing protein</fullName>
    </recommendedName>
</protein>
<proteinExistence type="predicted"/>